<gene>
    <name evidence="2" type="ORF">K6K41_21890</name>
</gene>
<keyword evidence="1" id="KW-0732">Signal</keyword>
<dbReference type="AlphaFoldDB" id="A0A9E6R8E3"/>
<organism evidence="2 3">
    <name type="scientific">Chenggangzhangella methanolivorans</name>
    <dbReference type="NCBI Taxonomy" id="1437009"/>
    <lineage>
        <taxon>Bacteria</taxon>
        <taxon>Pseudomonadati</taxon>
        <taxon>Pseudomonadota</taxon>
        <taxon>Alphaproteobacteria</taxon>
        <taxon>Hyphomicrobiales</taxon>
        <taxon>Methylopilaceae</taxon>
        <taxon>Chenggangzhangella</taxon>
    </lineage>
</organism>
<dbReference type="KEGG" id="cmet:K6K41_21890"/>
<name>A0A9E6R8E3_9HYPH</name>
<evidence type="ECO:0000313" key="3">
    <source>
        <dbReference type="Proteomes" id="UP000825701"/>
    </source>
</evidence>
<proteinExistence type="predicted"/>
<protein>
    <submittedName>
        <fullName evidence="2">Uncharacterized protein</fullName>
    </submittedName>
</protein>
<sequence>MGVGRTLAFGGLGLAAGAAIASAAYRPAVVYPACGQTVTSHYNARGELVKVVRPAC</sequence>
<keyword evidence="3" id="KW-1185">Reference proteome</keyword>
<dbReference type="EMBL" id="CP081869">
    <property type="protein sequence ID" value="QZN99381.1"/>
    <property type="molecule type" value="Genomic_DNA"/>
</dbReference>
<dbReference type="Proteomes" id="UP000825701">
    <property type="component" value="Chromosome"/>
</dbReference>
<feature type="signal peptide" evidence="1">
    <location>
        <begin position="1"/>
        <end position="23"/>
    </location>
</feature>
<feature type="chain" id="PRO_5038543539" evidence="1">
    <location>
        <begin position="24"/>
        <end position="56"/>
    </location>
</feature>
<dbReference type="RefSeq" id="WP_261402443.1">
    <property type="nucleotide sequence ID" value="NZ_CP081869.1"/>
</dbReference>
<evidence type="ECO:0000256" key="1">
    <source>
        <dbReference type="SAM" id="SignalP"/>
    </source>
</evidence>
<accession>A0A9E6R8E3</accession>
<evidence type="ECO:0000313" key="2">
    <source>
        <dbReference type="EMBL" id="QZN99381.1"/>
    </source>
</evidence>
<reference evidence="2" key="1">
    <citation type="submission" date="2021-08" db="EMBL/GenBank/DDBJ databases">
        <authorList>
            <person name="Zhang H."/>
            <person name="Xu M."/>
            <person name="Yu Z."/>
            <person name="Yang L."/>
            <person name="Cai Y."/>
        </authorList>
    </citation>
    <scope>NUCLEOTIDE SEQUENCE</scope>
    <source>
        <strain evidence="2">CHL1</strain>
    </source>
</reference>